<proteinExistence type="predicted"/>
<dbReference type="GO" id="GO:0005509">
    <property type="term" value="F:calcium ion binding"/>
    <property type="evidence" value="ECO:0007669"/>
    <property type="project" value="InterPro"/>
</dbReference>
<dbReference type="Gene3D" id="4.10.1080.10">
    <property type="entry name" value="TSP type-3 repeat"/>
    <property type="match status" value="1"/>
</dbReference>
<feature type="domain" description="Secretion system C-terminal sorting" evidence="1">
    <location>
        <begin position="320"/>
        <end position="392"/>
    </location>
</feature>
<dbReference type="SUPFAM" id="SSF103647">
    <property type="entry name" value="TSP type-3 repeat"/>
    <property type="match status" value="2"/>
</dbReference>
<dbReference type="Pfam" id="PF18962">
    <property type="entry name" value="Por_Secre_tail"/>
    <property type="match status" value="1"/>
</dbReference>
<dbReference type="RefSeq" id="WP_163345391.1">
    <property type="nucleotide sequence ID" value="NZ_CP048409.1"/>
</dbReference>
<name>A0A6C0RBK8_9BACT</name>
<dbReference type="InterPro" id="IPR026444">
    <property type="entry name" value="Secre_tail"/>
</dbReference>
<dbReference type="KEGG" id="drc:G0Q07_06910"/>
<evidence type="ECO:0000313" key="2">
    <source>
        <dbReference type="EMBL" id="QIA07469.1"/>
    </source>
</evidence>
<dbReference type="Proteomes" id="UP000474630">
    <property type="component" value="Chromosome"/>
</dbReference>
<reference evidence="2 3" key="1">
    <citation type="submission" date="2020-02" db="EMBL/GenBank/DDBJ databases">
        <title>Genome sequencing for Draconibacterium sp. strain M1.</title>
        <authorList>
            <person name="Park S.-J."/>
        </authorList>
    </citation>
    <scope>NUCLEOTIDE SEQUENCE [LARGE SCALE GENOMIC DNA]</scope>
    <source>
        <strain evidence="2 3">M1</strain>
    </source>
</reference>
<gene>
    <name evidence="2" type="ORF">G0Q07_06910</name>
</gene>
<evidence type="ECO:0000259" key="1">
    <source>
        <dbReference type="Pfam" id="PF18962"/>
    </source>
</evidence>
<protein>
    <submittedName>
        <fullName evidence="2">T9SS type A sorting domain-containing protein</fullName>
    </submittedName>
</protein>
<sequence>MKLRGKILKSGSLFVLLLFILFNGKGAPKLTTFENGWSVPPVAQNDTFIHVARYDLTVTGNVLVNDYDPNGDKIEILFAASPREAFLLMDKDGNFSLQLPSNSIDTISFQYYIKELTENEYKALGNVFIKITENEDLDEVPNFADRDNDNDGLPDNLDGMGLDTDNDGVPNNFDIDSDNDGITDNIEWQNEHNYIAPLNIDANKNGWDDAYDLEMGGTCYTPVDTDGDGIPDMLDTDSDADGRSDLVEAFNLNTDGKAGIQLLFSDYDNDGLDDAFDQMIKGYNWQNSTASNCSPTDSNHNGIRDWRDITSHFSSQSAYIFPNPASESFQFFQPNLKYNQQLCIQIQNLNGQLKKVYKTTYSNERIPVQDLINGYYIVTVTSNGLMHSQQILIQH</sequence>
<keyword evidence="3" id="KW-1185">Reference proteome</keyword>
<organism evidence="2 3">
    <name type="scientific">Draconibacterium halophilum</name>
    <dbReference type="NCBI Taxonomy" id="2706887"/>
    <lineage>
        <taxon>Bacteria</taxon>
        <taxon>Pseudomonadati</taxon>
        <taxon>Bacteroidota</taxon>
        <taxon>Bacteroidia</taxon>
        <taxon>Marinilabiliales</taxon>
        <taxon>Prolixibacteraceae</taxon>
        <taxon>Draconibacterium</taxon>
    </lineage>
</organism>
<dbReference type="Pfam" id="PF17963">
    <property type="entry name" value="Big_9"/>
    <property type="match status" value="1"/>
</dbReference>
<dbReference type="NCBIfam" id="TIGR04183">
    <property type="entry name" value="Por_Secre_tail"/>
    <property type="match status" value="1"/>
</dbReference>
<dbReference type="InterPro" id="IPR028974">
    <property type="entry name" value="TSP_type-3_rpt"/>
</dbReference>
<dbReference type="EMBL" id="CP048409">
    <property type="protein sequence ID" value="QIA07469.1"/>
    <property type="molecule type" value="Genomic_DNA"/>
</dbReference>
<evidence type="ECO:0000313" key="3">
    <source>
        <dbReference type="Proteomes" id="UP000474630"/>
    </source>
</evidence>
<dbReference type="AlphaFoldDB" id="A0A6C0RBK8"/>
<accession>A0A6C0RBK8</accession>